<evidence type="ECO:0000256" key="5">
    <source>
        <dbReference type="SAM" id="MobiDB-lite"/>
    </source>
</evidence>
<dbReference type="Pfam" id="PF00004">
    <property type="entry name" value="AAA"/>
    <property type="match status" value="1"/>
</dbReference>
<keyword evidence="3" id="KW-0804">Transcription</keyword>
<keyword evidence="8" id="KW-1185">Reference proteome</keyword>
<dbReference type="Gene3D" id="3.40.50.300">
    <property type="entry name" value="P-loop containing nucleotide triphosphate hydrolases"/>
    <property type="match status" value="1"/>
</dbReference>
<evidence type="ECO:0000259" key="6">
    <source>
        <dbReference type="SMART" id="SM00382"/>
    </source>
</evidence>
<proteinExistence type="predicted"/>
<comment type="subcellular location">
    <subcellularLocation>
        <location evidence="1">Nucleus</location>
    </subcellularLocation>
</comment>
<keyword evidence="2" id="KW-0805">Transcription regulation</keyword>
<feature type="non-terminal residue" evidence="7">
    <location>
        <position position="742"/>
    </location>
</feature>
<keyword evidence="4" id="KW-0539">Nucleus</keyword>
<dbReference type="EMBL" id="SGPL01000222">
    <property type="protein sequence ID" value="THH15203.1"/>
    <property type="molecule type" value="Genomic_DNA"/>
</dbReference>
<accession>A0A4V3XEW5</accession>
<evidence type="ECO:0000313" key="8">
    <source>
        <dbReference type="Proteomes" id="UP000310158"/>
    </source>
</evidence>
<evidence type="ECO:0000256" key="2">
    <source>
        <dbReference type="ARBA" id="ARBA00023015"/>
    </source>
</evidence>
<dbReference type="InterPro" id="IPR003593">
    <property type="entry name" value="AAA+_ATPase"/>
</dbReference>
<dbReference type="InterPro" id="IPR050168">
    <property type="entry name" value="AAA_ATPase_domain"/>
</dbReference>
<dbReference type="GO" id="GO:0005634">
    <property type="term" value="C:nucleus"/>
    <property type="evidence" value="ECO:0007669"/>
    <property type="project" value="UniProtKB-SubCell"/>
</dbReference>
<evidence type="ECO:0000313" key="7">
    <source>
        <dbReference type="EMBL" id="THH15203.1"/>
    </source>
</evidence>
<name>A0A4V3XEW5_9AGAM</name>
<dbReference type="InterPro" id="IPR003959">
    <property type="entry name" value="ATPase_AAA_core"/>
</dbReference>
<dbReference type="OrthoDB" id="2115716at2759"/>
<dbReference type="GO" id="GO:0006366">
    <property type="term" value="P:transcription by RNA polymerase II"/>
    <property type="evidence" value="ECO:0007669"/>
    <property type="project" value="InterPro"/>
</dbReference>
<protein>
    <recommendedName>
        <fullName evidence="6">AAA+ ATPase domain-containing protein</fullName>
    </recommendedName>
</protein>
<feature type="domain" description="AAA+ ATPase" evidence="6">
    <location>
        <begin position="234"/>
        <end position="360"/>
    </location>
</feature>
<evidence type="ECO:0000256" key="3">
    <source>
        <dbReference type="ARBA" id="ARBA00023163"/>
    </source>
</evidence>
<dbReference type="SMART" id="SM00382">
    <property type="entry name" value="AAA"/>
    <property type="match status" value="1"/>
</dbReference>
<dbReference type="GO" id="GO:0042254">
    <property type="term" value="P:ribosome biogenesis"/>
    <property type="evidence" value="ECO:0007669"/>
    <property type="project" value="TreeGrafter"/>
</dbReference>
<dbReference type="InterPro" id="IPR027417">
    <property type="entry name" value="P-loop_NTPase"/>
</dbReference>
<dbReference type="GO" id="GO:0005524">
    <property type="term" value="F:ATP binding"/>
    <property type="evidence" value="ECO:0007669"/>
    <property type="project" value="InterPro"/>
</dbReference>
<feature type="region of interest" description="Disordered" evidence="5">
    <location>
        <begin position="488"/>
        <end position="522"/>
    </location>
</feature>
<comment type="caution">
    <text evidence="7">The sequence shown here is derived from an EMBL/GenBank/DDBJ whole genome shotgun (WGS) entry which is preliminary data.</text>
</comment>
<organism evidence="7 8">
    <name type="scientific">Bondarzewia mesenterica</name>
    <dbReference type="NCBI Taxonomy" id="1095465"/>
    <lineage>
        <taxon>Eukaryota</taxon>
        <taxon>Fungi</taxon>
        <taxon>Dikarya</taxon>
        <taxon>Basidiomycota</taxon>
        <taxon>Agaricomycotina</taxon>
        <taxon>Agaricomycetes</taxon>
        <taxon>Russulales</taxon>
        <taxon>Bondarzewiaceae</taxon>
        <taxon>Bondarzewia</taxon>
    </lineage>
</organism>
<evidence type="ECO:0000256" key="1">
    <source>
        <dbReference type="ARBA" id="ARBA00004123"/>
    </source>
</evidence>
<reference evidence="7 8" key="1">
    <citation type="submission" date="2019-02" db="EMBL/GenBank/DDBJ databases">
        <title>Genome sequencing of the rare red list fungi Bondarzewia mesenterica.</title>
        <authorList>
            <person name="Buettner E."/>
            <person name="Kellner H."/>
        </authorList>
    </citation>
    <scope>NUCLEOTIDE SEQUENCE [LARGE SCALE GENOMIC DNA]</scope>
    <source>
        <strain evidence="7 8">DSM 108281</strain>
    </source>
</reference>
<dbReference type="PANTHER" id="PTHR23077">
    <property type="entry name" value="AAA-FAMILY ATPASE"/>
    <property type="match status" value="1"/>
</dbReference>
<dbReference type="CDD" id="cd19481">
    <property type="entry name" value="RecA-like_protease"/>
    <property type="match status" value="1"/>
</dbReference>
<dbReference type="GO" id="GO:1990275">
    <property type="term" value="F:preribosome binding"/>
    <property type="evidence" value="ECO:0007669"/>
    <property type="project" value="TreeGrafter"/>
</dbReference>
<dbReference type="Proteomes" id="UP000310158">
    <property type="component" value="Unassembled WGS sequence"/>
</dbReference>
<gene>
    <name evidence="7" type="ORF">EW146_g5223</name>
</gene>
<evidence type="ECO:0000256" key="4">
    <source>
        <dbReference type="ARBA" id="ARBA00023242"/>
    </source>
</evidence>
<dbReference type="GO" id="GO:0003723">
    <property type="term" value="F:RNA binding"/>
    <property type="evidence" value="ECO:0007669"/>
    <property type="project" value="TreeGrafter"/>
</dbReference>
<dbReference type="SUPFAM" id="SSF52540">
    <property type="entry name" value="P-loop containing nucleoside triphosphate hydrolases"/>
    <property type="match status" value="1"/>
</dbReference>
<dbReference type="Pfam" id="PF02269">
    <property type="entry name" value="TFIID-18kDa"/>
    <property type="match status" value="1"/>
</dbReference>
<dbReference type="GO" id="GO:0016887">
    <property type="term" value="F:ATP hydrolysis activity"/>
    <property type="evidence" value="ECO:0007669"/>
    <property type="project" value="InterPro"/>
</dbReference>
<sequence>MASSQAVKDFADAFVKISFQEERDGDPAFNPWVDQGSAKHSYPELLLSRQLQKLYPGHSLVMSADYRLDLLGFPGAYIQPLSPAEVITNKVFLPLPKRTGPVPGLLLDSVEFGAFKVAWKHYDFTLYIARKSRLVVQWPVGFGVKTQYFILHEGPETPANDLLLSAGIYEDQLHNEIWVFNQGFWNKDAGLWQDVQKADWSDVILEEDFKVALQKDVYSFFSSEGTYKKLSLPWKRGLILYGPPGNGKTISIKAIMKTCDAKGYNPMYVRSFKSWMGDEGSMAAVFNKARQTSPCVLILEDLDSLINDSNRSFFLNELDGLKGNDGLLVIGTTNHFDRLDPGLSTRPSRFDRKYLLYSLFDDPNLAARTLYVQYWQEKLKDNQDVVFPDSLVKEIAETTDRFSFAYLKEAFVSALVVLLADQEGGTKTSFENVIKSQIKTLRKQLDKDTLDRFYSPYSSTASTSGSPENKYAALFDSLVAHLQAIPPLTSQGPRQASSSGSSIDIPKQRIPGPTVGPILPPSSDNKDIRALFEGISHDGNEAILASFNRPVLIRINSLACSIYDSNKHTESEERLETVQSQTFISCWSTEFELSAAAMAPAVKTVTGGVDVEKKEGVQVSARDIPNETVNLVEDIIRSQLVELIVQARALANRRGARYLSAEDLIFLIRHDRAKVNRLRTYLSWKDVRKHAKDSNADGGGGVEVETLEDGADDKLTAKAQKITIKLPWEITTIFSEVLRQSG</sequence>
<dbReference type="InterPro" id="IPR003195">
    <property type="entry name" value="TFIID_TAF13"/>
</dbReference>
<dbReference type="PANTHER" id="PTHR23077:SF132">
    <property type="entry name" value="ATP-DEPENDENT ZN PROTEASE"/>
    <property type="match status" value="1"/>
</dbReference>
<dbReference type="CDD" id="cd22926">
    <property type="entry name" value="HFD_SPT3"/>
    <property type="match status" value="1"/>
</dbReference>
<dbReference type="AlphaFoldDB" id="A0A4V3XEW5"/>
<feature type="compositionally biased region" description="Polar residues" evidence="5">
    <location>
        <begin position="488"/>
        <end position="502"/>
    </location>
</feature>